<name>A0A3P8WXU1_CYNSE</name>
<keyword evidence="3" id="KW-1185">Reference proteome</keyword>
<dbReference type="OMA" id="NQSYGFV"/>
<reference evidence="2" key="3">
    <citation type="submission" date="2025-09" db="UniProtKB">
        <authorList>
            <consortium name="Ensembl"/>
        </authorList>
    </citation>
    <scope>IDENTIFICATION</scope>
</reference>
<evidence type="ECO:0000313" key="2">
    <source>
        <dbReference type="Ensembl" id="ENSCSEP00000031579.1"/>
    </source>
</evidence>
<feature type="region of interest" description="Disordered" evidence="1">
    <location>
        <begin position="1"/>
        <end position="29"/>
    </location>
</feature>
<protein>
    <submittedName>
        <fullName evidence="2">Sperm associated antigen 7</fullName>
    </submittedName>
</protein>
<accession>A0A3P8WXU1</accession>
<evidence type="ECO:0000313" key="3">
    <source>
        <dbReference type="Proteomes" id="UP000265120"/>
    </source>
</evidence>
<dbReference type="SUPFAM" id="SSF82708">
    <property type="entry name" value="R3H domain"/>
    <property type="match status" value="1"/>
</dbReference>
<organism evidence="2 3">
    <name type="scientific">Cynoglossus semilaevis</name>
    <name type="common">Tongue sole</name>
    <dbReference type="NCBI Taxonomy" id="244447"/>
    <lineage>
        <taxon>Eukaryota</taxon>
        <taxon>Metazoa</taxon>
        <taxon>Chordata</taxon>
        <taxon>Craniata</taxon>
        <taxon>Vertebrata</taxon>
        <taxon>Euteleostomi</taxon>
        <taxon>Actinopterygii</taxon>
        <taxon>Neopterygii</taxon>
        <taxon>Teleostei</taxon>
        <taxon>Neoteleostei</taxon>
        <taxon>Acanthomorphata</taxon>
        <taxon>Carangaria</taxon>
        <taxon>Pleuronectiformes</taxon>
        <taxon>Pleuronectoidei</taxon>
        <taxon>Cynoglossidae</taxon>
        <taxon>Cynoglossinae</taxon>
        <taxon>Cynoglossus</taxon>
    </lineage>
</organism>
<evidence type="ECO:0000256" key="1">
    <source>
        <dbReference type="SAM" id="MobiDB-lite"/>
    </source>
</evidence>
<dbReference type="Ensembl" id="ENSCSET00000031989.1">
    <property type="protein sequence ID" value="ENSCSEP00000031579.1"/>
    <property type="gene ID" value="ENSCSEG00000020223.1"/>
</dbReference>
<dbReference type="GeneTree" id="ENSGT00390000001520"/>
<feature type="compositionally biased region" description="Basic and acidic residues" evidence="1">
    <location>
        <begin position="131"/>
        <end position="145"/>
    </location>
</feature>
<dbReference type="PANTHER" id="PTHR13498:SF3">
    <property type="entry name" value="SPERM-ASSOCIATED ANTIGEN 7"/>
    <property type="match status" value="1"/>
</dbReference>
<sequence length="209" mass="23905">MADLLGSILKSMEKPPTVGDQESRRKAREQVARIKKMEEDEKRKKVEFRKKMEKEVSDFIQDSSQQKRKYNPMGKIERSMMFQKSDLCVIQCLLFKSEFAPSDEELEAYRKGEEWDPKLEQAAVEAAASSETKKSETPNSNYRDKYSHLIGTSAAKDAAHTLEANSTYGCVPVANKRDTRSIEEAMNEIRAKKRQKREDETVAHTSSSS</sequence>
<dbReference type="AlphaFoldDB" id="A0A3P8WXU1"/>
<dbReference type="InterPro" id="IPR036867">
    <property type="entry name" value="R3H_dom_sf"/>
</dbReference>
<dbReference type="InParanoid" id="A0A3P8WXU1"/>
<dbReference type="GO" id="GO:0003676">
    <property type="term" value="F:nucleic acid binding"/>
    <property type="evidence" value="ECO:0007669"/>
    <property type="project" value="InterPro"/>
</dbReference>
<dbReference type="PANTHER" id="PTHR13498">
    <property type="entry name" value="SPERM ASSOCIATED ANTIGEN 7"/>
    <property type="match status" value="1"/>
</dbReference>
<feature type="region of interest" description="Disordered" evidence="1">
    <location>
        <begin position="189"/>
        <end position="209"/>
    </location>
</feature>
<reference evidence="2" key="2">
    <citation type="submission" date="2025-08" db="UniProtKB">
        <authorList>
            <consortium name="Ensembl"/>
        </authorList>
    </citation>
    <scope>IDENTIFICATION</scope>
</reference>
<feature type="region of interest" description="Disordered" evidence="1">
    <location>
        <begin position="120"/>
        <end position="145"/>
    </location>
</feature>
<dbReference type="Proteomes" id="UP000265120">
    <property type="component" value="Chromosome 19"/>
</dbReference>
<dbReference type="InterPro" id="IPR017330">
    <property type="entry name" value="SPAG7"/>
</dbReference>
<reference evidence="2 3" key="1">
    <citation type="journal article" date="2014" name="Nat. Genet.">
        <title>Whole-genome sequence of a flatfish provides insights into ZW sex chromosome evolution and adaptation to a benthic lifestyle.</title>
        <authorList>
            <person name="Chen S."/>
            <person name="Zhang G."/>
            <person name="Shao C."/>
            <person name="Huang Q."/>
            <person name="Liu G."/>
            <person name="Zhang P."/>
            <person name="Song W."/>
            <person name="An N."/>
            <person name="Chalopin D."/>
            <person name="Volff J.N."/>
            <person name="Hong Y."/>
            <person name="Li Q."/>
            <person name="Sha Z."/>
            <person name="Zhou H."/>
            <person name="Xie M."/>
            <person name="Yu Q."/>
            <person name="Liu Y."/>
            <person name="Xiang H."/>
            <person name="Wang N."/>
            <person name="Wu K."/>
            <person name="Yang C."/>
            <person name="Zhou Q."/>
            <person name="Liao X."/>
            <person name="Yang L."/>
            <person name="Hu Q."/>
            <person name="Zhang J."/>
            <person name="Meng L."/>
            <person name="Jin L."/>
            <person name="Tian Y."/>
            <person name="Lian J."/>
            <person name="Yang J."/>
            <person name="Miao G."/>
            <person name="Liu S."/>
            <person name="Liang Z."/>
            <person name="Yan F."/>
            <person name="Li Y."/>
            <person name="Sun B."/>
            <person name="Zhang H."/>
            <person name="Zhang J."/>
            <person name="Zhu Y."/>
            <person name="Du M."/>
            <person name="Zhao Y."/>
            <person name="Schartl M."/>
            <person name="Tang Q."/>
            <person name="Wang J."/>
        </authorList>
    </citation>
    <scope>NUCLEOTIDE SEQUENCE</scope>
</reference>
<dbReference type="Gene3D" id="3.30.1370.50">
    <property type="entry name" value="R3H-like domain"/>
    <property type="match status" value="1"/>
</dbReference>
<dbReference type="FunCoup" id="A0A3P8WXU1">
    <property type="interactions" value="684"/>
</dbReference>
<proteinExistence type="predicted"/>
<feature type="compositionally biased region" description="Basic and acidic residues" evidence="1">
    <location>
        <begin position="189"/>
        <end position="202"/>
    </location>
</feature>